<dbReference type="InterPro" id="IPR036582">
    <property type="entry name" value="Mao_N_sf"/>
</dbReference>
<keyword evidence="1" id="KW-0732">Signal</keyword>
<evidence type="ECO:0000259" key="2">
    <source>
        <dbReference type="Pfam" id="PF07833"/>
    </source>
</evidence>
<comment type="caution">
    <text evidence="3">The sequence shown here is derived from an EMBL/GenBank/DDBJ whole genome shotgun (WGS) entry which is preliminary data.</text>
</comment>
<protein>
    <submittedName>
        <fullName evidence="3">WG repeat-containing protein</fullName>
    </submittedName>
</protein>
<dbReference type="InterPro" id="IPR032774">
    <property type="entry name" value="WG_beta_rep"/>
</dbReference>
<dbReference type="EMBL" id="DVND01000148">
    <property type="protein sequence ID" value="HIU48838.1"/>
    <property type="molecule type" value="Genomic_DNA"/>
</dbReference>
<name>A0A9D1LVI2_9FIRM</name>
<reference evidence="3" key="1">
    <citation type="submission" date="2020-10" db="EMBL/GenBank/DDBJ databases">
        <authorList>
            <person name="Gilroy R."/>
        </authorList>
    </citation>
    <scope>NUCLEOTIDE SEQUENCE</scope>
    <source>
        <strain evidence="3">ChiSjej4B22-9803</strain>
    </source>
</reference>
<sequence length="504" mass="56137">MKRKLLGLLMAAALFAVQPAGMAEQAASTLYDGLQIVQEEGKYGYADSQGDILVPPEYDEAREFQPDGSGFAAVKKDGRWGYMEYPLLAANQDGSPIVHWIDGADQLGDFHDGYALVFYSTSFSLINTQFEEVLGGPYDYIEQDEQYFLLSQQGKKGVFQYDGTPILPLEYDEIYTEKMESEILWFRVKKDGKYGLYNLDGSEVLPCVYDDLQLSPNATDVLVAAKDGRYGILALTEERVPFIYDEIQPDGDGYLIKLDGKYGLLRADFSQLVPPVYDEIGSLYTQDTPRPVKRDGLYGYIDVNGTEVIPPQFDAAFWFRNGVAVVQQNGKYGCINARGQFVIPPEYDRIEIPVGGEAYMEKDGVQMPFVNPMSLDSNVPDAGNYMVLQIGTYAMYTGAYVDLDAAPVLLEDRTFVPMRAIVEHLGGTADWQADTQTALFTWNGTTVSLQIGSDTATVNGEARPLDAAPWIENDRTMLPLRFIMENLGTEVSWDGLTQKITITY</sequence>
<feature type="domain" description="Copper amine oxidase-like N-terminal" evidence="2">
    <location>
        <begin position="398"/>
        <end position="502"/>
    </location>
</feature>
<evidence type="ECO:0000313" key="3">
    <source>
        <dbReference type="EMBL" id="HIU48838.1"/>
    </source>
</evidence>
<dbReference type="PANTHER" id="PTHR37841:SF1">
    <property type="entry name" value="DUF3298 DOMAIN-CONTAINING PROTEIN"/>
    <property type="match status" value="1"/>
</dbReference>
<dbReference type="Pfam" id="PF07833">
    <property type="entry name" value="Cu_amine_oxidN1"/>
    <property type="match status" value="1"/>
</dbReference>
<proteinExistence type="predicted"/>
<evidence type="ECO:0000313" key="4">
    <source>
        <dbReference type="Proteomes" id="UP000824111"/>
    </source>
</evidence>
<feature type="signal peptide" evidence="1">
    <location>
        <begin position="1"/>
        <end position="22"/>
    </location>
</feature>
<dbReference type="Pfam" id="PF14903">
    <property type="entry name" value="WG_beta_rep"/>
    <property type="match status" value="3"/>
</dbReference>
<organism evidence="3 4">
    <name type="scientific">Candidatus Avimonoglobus intestinipullorum</name>
    <dbReference type="NCBI Taxonomy" id="2840699"/>
    <lineage>
        <taxon>Bacteria</taxon>
        <taxon>Bacillati</taxon>
        <taxon>Bacillota</taxon>
        <taxon>Clostridia</taxon>
        <taxon>Eubacteriales</taxon>
        <taxon>Candidatus Avimonoglobus</taxon>
    </lineage>
</organism>
<dbReference type="InterPro" id="IPR012854">
    <property type="entry name" value="Cu_amine_oxidase-like_N"/>
</dbReference>
<reference evidence="3" key="2">
    <citation type="journal article" date="2021" name="PeerJ">
        <title>Extensive microbial diversity within the chicken gut microbiome revealed by metagenomics and culture.</title>
        <authorList>
            <person name="Gilroy R."/>
            <person name="Ravi A."/>
            <person name="Getino M."/>
            <person name="Pursley I."/>
            <person name="Horton D.L."/>
            <person name="Alikhan N.F."/>
            <person name="Baker D."/>
            <person name="Gharbi K."/>
            <person name="Hall N."/>
            <person name="Watson M."/>
            <person name="Adriaenssens E.M."/>
            <person name="Foster-Nyarko E."/>
            <person name="Jarju S."/>
            <person name="Secka A."/>
            <person name="Antonio M."/>
            <person name="Oren A."/>
            <person name="Chaudhuri R.R."/>
            <person name="La Ragione R."/>
            <person name="Hildebrand F."/>
            <person name="Pallen M.J."/>
        </authorList>
    </citation>
    <scope>NUCLEOTIDE SEQUENCE</scope>
    <source>
        <strain evidence="3">ChiSjej4B22-9803</strain>
    </source>
</reference>
<dbReference type="Gene3D" id="3.30.457.10">
    <property type="entry name" value="Copper amine oxidase-like, N-terminal domain"/>
    <property type="match status" value="1"/>
</dbReference>
<dbReference type="SUPFAM" id="SSF69360">
    <property type="entry name" value="Cell wall binding repeat"/>
    <property type="match status" value="1"/>
</dbReference>
<gene>
    <name evidence="3" type="ORF">IAB04_05695</name>
</gene>
<feature type="chain" id="PRO_5038736697" evidence="1">
    <location>
        <begin position="23"/>
        <end position="504"/>
    </location>
</feature>
<dbReference type="AlphaFoldDB" id="A0A9D1LVI2"/>
<evidence type="ECO:0000256" key="1">
    <source>
        <dbReference type="SAM" id="SignalP"/>
    </source>
</evidence>
<dbReference type="PANTHER" id="PTHR37841">
    <property type="entry name" value="GLR2918 PROTEIN"/>
    <property type="match status" value="1"/>
</dbReference>
<accession>A0A9D1LVI2</accession>
<dbReference type="SUPFAM" id="SSF55383">
    <property type="entry name" value="Copper amine oxidase, domain N"/>
    <property type="match status" value="1"/>
</dbReference>
<dbReference type="Proteomes" id="UP000824111">
    <property type="component" value="Unassembled WGS sequence"/>
</dbReference>